<name>A0AC61RKH0_9BACT</name>
<evidence type="ECO:0000313" key="2">
    <source>
        <dbReference type="Proteomes" id="UP000306319"/>
    </source>
</evidence>
<comment type="caution">
    <text evidence="1">The sequence shown here is derived from an EMBL/GenBank/DDBJ whole genome shotgun (WGS) entry which is preliminary data.</text>
</comment>
<organism evidence="1 2">
    <name type="scientific">Lepagella muris</name>
    <dbReference type="NCBI Taxonomy" id="3032870"/>
    <lineage>
        <taxon>Bacteria</taxon>
        <taxon>Pseudomonadati</taxon>
        <taxon>Bacteroidota</taxon>
        <taxon>Bacteroidia</taxon>
        <taxon>Bacteroidales</taxon>
        <taxon>Muribaculaceae</taxon>
        <taxon>Lepagella</taxon>
    </lineage>
</organism>
<dbReference type="Proteomes" id="UP000306319">
    <property type="component" value="Unassembled WGS sequence"/>
</dbReference>
<keyword evidence="2" id="KW-1185">Reference proteome</keyword>
<dbReference type="EMBL" id="SRYB01000002">
    <property type="protein sequence ID" value="TGY80647.1"/>
    <property type="molecule type" value="Genomic_DNA"/>
</dbReference>
<reference evidence="1" key="1">
    <citation type="submission" date="2019-04" db="EMBL/GenBank/DDBJ databases">
        <title>Microbes associate with the intestines of laboratory mice.</title>
        <authorList>
            <person name="Navarre W."/>
            <person name="Wong E."/>
            <person name="Huang K."/>
            <person name="Tropini C."/>
            <person name="Ng K."/>
            <person name="Yu B."/>
        </authorList>
    </citation>
    <scope>NUCLEOTIDE SEQUENCE</scope>
    <source>
        <strain evidence="1">NM04_E33</strain>
    </source>
</reference>
<proteinExistence type="predicted"/>
<evidence type="ECO:0000313" key="1">
    <source>
        <dbReference type="EMBL" id="TGY80647.1"/>
    </source>
</evidence>
<gene>
    <name evidence="1" type="ORF">E5331_02700</name>
</gene>
<protein>
    <submittedName>
        <fullName evidence="1">Uncharacterized protein</fullName>
    </submittedName>
</protein>
<accession>A0AC61RKH0</accession>
<sequence>MSIRFDKDARRATNGPMIFFSDPSAMVSLSEEIRGAIESQLAFYAYRMPGDLMISFGSSEHVVEGIGERGFVIAPFLPDMPILTIPYRPAKRNIKADGFQYRFPSTSTPREEHAAEIDAIKSALSTYGTGKIVASRVIVNNGRIDVGSTFAELSRRHPNAFVFCFSTPLTGCWIGASPELLLEASGNGVKTMALAGTRAAGESGEWDCKNLEEQQMVTDFISETLSGNGLDISISPLYTRNAGKVEHLCTDISASSHEPMTTDRIQSILHQLSPTPALCGTPRDVALDTIRQTERFDRGCYGGFCGPFRSPADFSLFVTLRCCCIEMERFCIYVGGGITLRSNTEAEWQETEAKASTIRDALIIE</sequence>